<keyword evidence="6" id="KW-0808">Transferase</keyword>
<dbReference type="GO" id="GO:0016036">
    <property type="term" value="P:cellular response to phosphate starvation"/>
    <property type="evidence" value="ECO:0007669"/>
    <property type="project" value="TreeGrafter"/>
</dbReference>
<dbReference type="SUPFAM" id="SSF55874">
    <property type="entry name" value="ATPase domain of HSP90 chaperone/DNA topoisomerase II/histidine kinase"/>
    <property type="match status" value="1"/>
</dbReference>
<evidence type="ECO:0000256" key="4">
    <source>
        <dbReference type="ARBA" id="ARBA00022475"/>
    </source>
</evidence>
<keyword evidence="10" id="KW-0902">Two-component regulatory system</keyword>
<dbReference type="PANTHER" id="PTHR45453">
    <property type="entry name" value="PHOSPHATE REGULON SENSOR PROTEIN PHOR"/>
    <property type="match status" value="1"/>
</dbReference>
<comment type="subcellular location">
    <subcellularLocation>
        <location evidence="2">Cell membrane</location>
    </subcellularLocation>
</comment>
<dbReference type="EMBL" id="WIND01000020">
    <property type="protein sequence ID" value="MSU91507.1"/>
    <property type="molecule type" value="Genomic_DNA"/>
</dbReference>
<dbReference type="InterPro" id="IPR003594">
    <property type="entry name" value="HATPase_dom"/>
</dbReference>
<evidence type="ECO:0000313" key="15">
    <source>
        <dbReference type="Proteomes" id="UP000474957"/>
    </source>
</evidence>
<name>A0A6L5Z504_9RHOB</name>
<dbReference type="InterPro" id="IPR005467">
    <property type="entry name" value="His_kinase_dom"/>
</dbReference>
<keyword evidence="8" id="KW-0418">Kinase</keyword>
<evidence type="ECO:0000256" key="5">
    <source>
        <dbReference type="ARBA" id="ARBA00022553"/>
    </source>
</evidence>
<evidence type="ECO:0000313" key="14">
    <source>
        <dbReference type="EMBL" id="MSU91507.1"/>
    </source>
</evidence>
<comment type="caution">
    <text evidence="14">The sequence shown here is derived from an EMBL/GenBank/DDBJ whole genome shotgun (WGS) entry which is preliminary data.</text>
</comment>
<dbReference type="PRINTS" id="PR00344">
    <property type="entry name" value="BCTRLSENSOR"/>
</dbReference>
<dbReference type="Pfam" id="PF00512">
    <property type="entry name" value="HisKA"/>
    <property type="match status" value="1"/>
</dbReference>
<dbReference type="InterPro" id="IPR003661">
    <property type="entry name" value="HisK_dim/P_dom"/>
</dbReference>
<gene>
    <name evidence="14" type="ORF">GE300_18160</name>
</gene>
<dbReference type="GO" id="GO:0000155">
    <property type="term" value="F:phosphorelay sensor kinase activity"/>
    <property type="evidence" value="ECO:0007669"/>
    <property type="project" value="InterPro"/>
</dbReference>
<dbReference type="FunFam" id="1.10.287.130:FF:000008">
    <property type="entry name" value="Two-component sensor histidine kinase"/>
    <property type="match status" value="1"/>
</dbReference>
<evidence type="ECO:0000256" key="9">
    <source>
        <dbReference type="ARBA" id="ARBA00022840"/>
    </source>
</evidence>
<dbReference type="InterPro" id="IPR036890">
    <property type="entry name" value="HATPase_C_sf"/>
</dbReference>
<evidence type="ECO:0000256" key="2">
    <source>
        <dbReference type="ARBA" id="ARBA00004236"/>
    </source>
</evidence>
<dbReference type="CDD" id="cd00075">
    <property type="entry name" value="HATPase"/>
    <property type="match status" value="1"/>
</dbReference>
<evidence type="ECO:0000259" key="13">
    <source>
        <dbReference type="PROSITE" id="PS50109"/>
    </source>
</evidence>
<dbReference type="SMART" id="SM00387">
    <property type="entry name" value="HATPase_c"/>
    <property type="match status" value="1"/>
</dbReference>
<feature type="transmembrane region" description="Helical" evidence="12">
    <location>
        <begin position="20"/>
        <end position="38"/>
    </location>
</feature>
<keyword evidence="4" id="KW-1003">Cell membrane</keyword>
<evidence type="ECO:0000256" key="7">
    <source>
        <dbReference type="ARBA" id="ARBA00022741"/>
    </source>
</evidence>
<dbReference type="PROSITE" id="PS51257">
    <property type="entry name" value="PROKAR_LIPOPROTEIN"/>
    <property type="match status" value="1"/>
</dbReference>
<evidence type="ECO:0000256" key="1">
    <source>
        <dbReference type="ARBA" id="ARBA00000085"/>
    </source>
</evidence>
<dbReference type="Gene3D" id="1.10.287.130">
    <property type="match status" value="1"/>
</dbReference>
<evidence type="ECO:0000256" key="11">
    <source>
        <dbReference type="ARBA" id="ARBA00023136"/>
    </source>
</evidence>
<dbReference type="SMART" id="SM00388">
    <property type="entry name" value="HisKA"/>
    <property type="match status" value="1"/>
</dbReference>
<dbReference type="PANTHER" id="PTHR45453:SF1">
    <property type="entry name" value="PHOSPHATE REGULON SENSOR PROTEIN PHOR"/>
    <property type="match status" value="1"/>
</dbReference>
<keyword evidence="11 12" id="KW-0472">Membrane</keyword>
<evidence type="ECO:0000256" key="12">
    <source>
        <dbReference type="SAM" id="Phobius"/>
    </source>
</evidence>
<dbReference type="InterPro" id="IPR036097">
    <property type="entry name" value="HisK_dim/P_sf"/>
</dbReference>
<dbReference type="EC" id="2.7.13.3" evidence="3"/>
<evidence type="ECO:0000256" key="10">
    <source>
        <dbReference type="ARBA" id="ARBA00023012"/>
    </source>
</evidence>
<keyword evidence="12" id="KW-0812">Transmembrane</keyword>
<dbReference type="GO" id="GO:0005524">
    <property type="term" value="F:ATP binding"/>
    <property type="evidence" value="ECO:0007669"/>
    <property type="project" value="UniProtKB-KW"/>
</dbReference>
<feature type="domain" description="Histidine kinase" evidence="13">
    <location>
        <begin position="209"/>
        <end position="433"/>
    </location>
</feature>
<dbReference type="GO" id="GO:0004721">
    <property type="term" value="F:phosphoprotein phosphatase activity"/>
    <property type="evidence" value="ECO:0007669"/>
    <property type="project" value="TreeGrafter"/>
</dbReference>
<dbReference type="Proteomes" id="UP000474957">
    <property type="component" value="Unassembled WGS sequence"/>
</dbReference>
<protein>
    <recommendedName>
        <fullName evidence="3">histidine kinase</fullName>
        <ecNumber evidence="3">2.7.13.3</ecNumber>
    </recommendedName>
</protein>
<keyword evidence="12" id="KW-1133">Transmembrane helix</keyword>
<evidence type="ECO:0000256" key="8">
    <source>
        <dbReference type="ARBA" id="ARBA00022777"/>
    </source>
</evidence>
<comment type="catalytic activity">
    <reaction evidence="1">
        <text>ATP + protein L-histidine = ADP + protein N-phospho-L-histidine.</text>
        <dbReference type="EC" id="2.7.13.3"/>
    </reaction>
</comment>
<sequence>MLRLLRPAPQHEVPVSDGRLLPLFALGAACLLAIAGTAALGLGVAVQTAAVAVLFAAYAVAARLTGRGAGPAARPDADAVRPLPMGPGRTLLHRMPAPLLVISEQERVTYANPAAAAILPGARPGVHFSAAIRAPAFVEAIATILQNHADVSFTFSQVRGRERFFEARASYLPASAAGDFGAGAQVIVQIEDRTRDKALLQTRSDFVANASHELRTPLASILGYIETLQGHARDDPEARELFLGIMMTQASRMKRLVDDLMSLSRIEMNAHVRPEARIDLYATASDSAAALYPLASRNDVLLQIELPQDGAGAEVFGDHDQLAQVMVNLIDNAIKYGGSGKKVRVAAAEPDTRYPGCLGVSVIDEGPGIAREHIPRLTERFFRVNPSQSKDMGGTGLGLAITKHILARHQGAVDIRSRVGEGSRFTLWIPRAPEAADDAADGEEPHDVQ</sequence>
<dbReference type="InterPro" id="IPR013656">
    <property type="entry name" value="PAS_4"/>
</dbReference>
<dbReference type="InterPro" id="IPR050351">
    <property type="entry name" value="BphY/WalK/GraS-like"/>
</dbReference>
<evidence type="ECO:0000256" key="6">
    <source>
        <dbReference type="ARBA" id="ARBA00022679"/>
    </source>
</evidence>
<dbReference type="CDD" id="cd00082">
    <property type="entry name" value="HisKA"/>
    <property type="match status" value="1"/>
</dbReference>
<dbReference type="Pfam" id="PF08448">
    <property type="entry name" value="PAS_4"/>
    <property type="match status" value="1"/>
</dbReference>
<dbReference type="AlphaFoldDB" id="A0A6L5Z504"/>
<keyword evidence="7" id="KW-0547">Nucleotide-binding</keyword>
<dbReference type="InterPro" id="IPR004358">
    <property type="entry name" value="Sig_transdc_His_kin-like_C"/>
</dbReference>
<feature type="transmembrane region" description="Helical" evidence="12">
    <location>
        <begin position="44"/>
        <end position="64"/>
    </location>
</feature>
<evidence type="ECO:0000256" key="3">
    <source>
        <dbReference type="ARBA" id="ARBA00012438"/>
    </source>
</evidence>
<reference evidence="14 15" key="1">
    <citation type="submission" date="2019-10" db="EMBL/GenBank/DDBJ databases">
        <title>Cognatihalovulum marinum gen. nov. sp. nov., a new member of the family Rhodobacteraceae isolated from deep seawater of the Northwest Indian Ocean.</title>
        <authorList>
            <person name="Ruan C."/>
            <person name="Wang J."/>
            <person name="Zheng X."/>
            <person name="Song L."/>
            <person name="Zhu Y."/>
            <person name="Huang Y."/>
            <person name="Lu Z."/>
            <person name="Du W."/>
            <person name="Huang L."/>
            <person name="Dai X."/>
        </authorList>
    </citation>
    <scope>NUCLEOTIDE SEQUENCE [LARGE SCALE GENOMIC DNA]</scope>
    <source>
        <strain evidence="14 15">2CG4</strain>
    </source>
</reference>
<organism evidence="14 15">
    <name type="scientific">Halovulum marinum</name>
    <dbReference type="NCBI Taxonomy" id="2662447"/>
    <lineage>
        <taxon>Bacteria</taxon>
        <taxon>Pseudomonadati</taxon>
        <taxon>Pseudomonadota</taxon>
        <taxon>Alphaproteobacteria</taxon>
        <taxon>Rhodobacterales</taxon>
        <taxon>Paracoccaceae</taxon>
        <taxon>Halovulum</taxon>
    </lineage>
</organism>
<keyword evidence="5" id="KW-0597">Phosphoprotein</keyword>
<keyword evidence="9" id="KW-0067">ATP-binding</keyword>
<proteinExistence type="predicted"/>
<keyword evidence="15" id="KW-1185">Reference proteome</keyword>
<accession>A0A6L5Z504</accession>
<dbReference type="FunFam" id="3.30.565.10:FF:000006">
    <property type="entry name" value="Sensor histidine kinase WalK"/>
    <property type="match status" value="1"/>
</dbReference>
<dbReference type="PROSITE" id="PS50109">
    <property type="entry name" value="HIS_KIN"/>
    <property type="match status" value="1"/>
</dbReference>
<dbReference type="GO" id="GO:0005886">
    <property type="term" value="C:plasma membrane"/>
    <property type="evidence" value="ECO:0007669"/>
    <property type="project" value="UniProtKB-SubCell"/>
</dbReference>
<dbReference type="SUPFAM" id="SSF47384">
    <property type="entry name" value="Homodimeric domain of signal transducing histidine kinase"/>
    <property type="match status" value="1"/>
</dbReference>
<dbReference type="Gene3D" id="3.30.565.10">
    <property type="entry name" value="Histidine kinase-like ATPase, C-terminal domain"/>
    <property type="match status" value="1"/>
</dbReference>
<dbReference type="Pfam" id="PF02518">
    <property type="entry name" value="HATPase_c"/>
    <property type="match status" value="1"/>
</dbReference>